<sequence length="28" mass="2799">MSLPLPTGADGLPIGVQIVGRHGDDLGL</sequence>
<dbReference type="Gene3D" id="3.90.1300.10">
    <property type="entry name" value="Amidase signature (AS) domain"/>
    <property type="match status" value="1"/>
</dbReference>
<protein>
    <recommendedName>
        <fullName evidence="3">Amidase</fullName>
    </recommendedName>
</protein>
<dbReference type="Proteomes" id="UP000305282">
    <property type="component" value="Unassembled WGS sequence"/>
</dbReference>
<accession>A0A4S5ESJ7</accession>
<dbReference type="AlphaFoldDB" id="A0A4S5ESJ7"/>
<comment type="caution">
    <text evidence="1">The sequence shown here is derived from an EMBL/GenBank/DDBJ whole genome shotgun (WGS) entry which is preliminary data.</text>
</comment>
<evidence type="ECO:0000313" key="2">
    <source>
        <dbReference type="Proteomes" id="UP000305282"/>
    </source>
</evidence>
<gene>
    <name evidence="1" type="ORF">E7Y31_05570</name>
</gene>
<dbReference type="SUPFAM" id="SSF75304">
    <property type="entry name" value="Amidase signature (AS) enzymes"/>
    <property type="match status" value="1"/>
</dbReference>
<proteinExistence type="predicted"/>
<name>A0A4S5ESJ7_9ACTN</name>
<evidence type="ECO:0008006" key="3">
    <source>
        <dbReference type="Google" id="ProtNLM"/>
    </source>
</evidence>
<dbReference type="InterPro" id="IPR036928">
    <property type="entry name" value="AS_sf"/>
</dbReference>
<reference evidence="1 2" key="1">
    <citation type="submission" date="2019-04" db="EMBL/GenBank/DDBJ databases">
        <title>Draft genome sequences for three unisolated Alnus-infective Frankia Sp+ strains, AgTrS, AiOr and AvVan, the first sequenced Frankia strains able to sporulate in-planta.</title>
        <authorList>
            <person name="Bethencourt L."/>
            <person name="Vautrin F."/>
            <person name="Taib N."/>
            <person name="Dubost A."/>
            <person name="Castro-Garcia L."/>
            <person name="Imbaud O."/>
            <person name="Abrouk D."/>
            <person name="Fournier P."/>
            <person name="Briolay J."/>
            <person name="Nguyen A."/>
            <person name="Normand P."/>
            <person name="Fernandez M.P."/>
            <person name="Brochier-Armanet C."/>
            <person name="Herrera-Belaroussi A."/>
        </authorList>
    </citation>
    <scope>NUCLEOTIDE SEQUENCE [LARGE SCALE GENOMIC DNA]</scope>
    <source>
        <strain evidence="1 2">AvVan</strain>
    </source>
</reference>
<evidence type="ECO:0000313" key="1">
    <source>
        <dbReference type="EMBL" id="THJ75418.1"/>
    </source>
</evidence>
<keyword evidence="2" id="KW-1185">Reference proteome</keyword>
<dbReference type="EMBL" id="SSXH01000082">
    <property type="protein sequence ID" value="THJ75418.1"/>
    <property type="molecule type" value="Genomic_DNA"/>
</dbReference>
<organism evidence="1 2">
    <name type="scientific">Candidatus Frankia alpina</name>
    <dbReference type="NCBI Taxonomy" id="2699483"/>
    <lineage>
        <taxon>Bacteria</taxon>
        <taxon>Bacillati</taxon>
        <taxon>Actinomycetota</taxon>
        <taxon>Actinomycetes</taxon>
        <taxon>Frankiales</taxon>
        <taxon>Frankiaceae</taxon>
        <taxon>Frankia</taxon>
    </lineage>
</organism>
<feature type="non-terminal residue" evidence="1">
    <location>
        <position position="28"/>
    </location>
</feature>